<dbReference type="PANTHER" id="PTHR45947:SF3">
    <property type="entry name" value="SULFOQUINOVOSYL TRANSFERASE SQD2"/>
    <property type="match status" value="1"/>
</dbReference>
<dbReference type="CDD" id="cd03801">
    <property type="entry name" value="GT4_PimA-like"/>
    <property type="match status" value="1"/>
</dbReference>
<dbReference type="SUPFAM" id="SSF53756">
    <property type="entry name" value="UDP-Glycosyltransferase/glycogen phosphorylase"/>
    <property type="match status" value="1"/>
</dbReference>
<reference evidence="3 4" key="1">
    <citation type="submission" date="2017-10" db="EMBL/GenBank/DDBJ databases">
        <title>Novel microbial diversity and functional potential in the marine mammal oral microbiome.</title>
        <authorList>
            <person name="Dudek N.K."/>
            <person name="Sun C.L."/>
            <person name="Burstein D."/>
            <person name="Kantor R.S."/>
            <person name="Aliaga Goltsman D.S."/>
            <person name="Bik E.M."/>
            <person name="Thomas B.C."/>
            <person name="Banfield J.F."/>
            <person name="Relman D.A."/>
        </authorList>
    </citation>
    <scope>NUCLEOTIDE SEQUENCE [LARGE SCALE GENOMIC DNA]</scope>
    <source>
        <strain evidence="3">DOLZORAL124_49_17</strain>
    </source>
</reference>
<evidence type="ECO:0000259" key="2">
    <source>
        <dbReference type="Pfam" id="PF13439"/>
    </source>
</evidence>
<organism evidence="3 4">
    <name type="scientific">candidate division KSB3 bacterium</name>
    <dbReference type="NCBI Taxonomy" id="2044937"/>
    <lineage>
        <taxon>Bacteria</taxon>
        <taxon>candidate division KSB3</taxon>
    </lineage>
</organism>
<dbReference type="Pfam" id="PF13439">
    <property type="entry name" value="Glyco_transf_4"/>
    <property type="match status" value="1"/>
</dbReference>
<evidence type="ECO:0000313" key="3">
    <source>
        <dbReference type="EMBL" id="PID57161.1"/>
    </source>
</evidence>
<dbReference type="EMBL" id="PDPS01000028">
    <property type="protein sequence ID" value="PID57161.1"/>
    <property type="molecule type" value="Genomic_DNA"/>
</dbReference>
<dbReference type="InterPro" id="IPR050194">
    <property type="entry name" value="Glycosyltransferase_grp1"/>
</dbReference>
<dbReference type="AlphaFoldDB" id="A0A2G6E5X2"/>
<evidence type="ECO:0008006" key="5">
    <source>
        <dbReference type="Google" id="ProtNLM"/>
    </source>
</evidence>
<gene>
    <name evidence="3" type="ORF">CSB45_07990</name>
</gene>
<dbReference type="Proteomes" id="UP000229740">
    <property type="component" value="Unassembled WGS sequence"/>
</dbReference>
<dbReference type="Gene3D" id="3.40.50.2000">
    <property type="entry name" value="Glycogen Phosphorylase B"/>
    <property type="match status" value="2"/>
</dbReference>
<feature type="domain" description="Glycosyltransferase subfamily 4-like N-terminal" evidence="2">
    <location>
        <begin position="41"/>
        <end position="165"/>
    </location>
</feature>
<dbReference type="InterPro" id="IPR028098">
    <property type="entry name" value="Glyco_trans_4-like_N"/>
</dbReference>
<proteinExistence type="predicted"/>
<protein>
    <recommendedName>
        <fullName evidence="5">Glycosyl transferase family 1 domain-containing protein</fullName>
    </recommendedName>
</protein>
<dbReference type="GO" id="GO:0016757">
    <property type="term" value="F:glycosyltransferase activity"/>
    <property type="evidence" value="ECO:0007669"/>
    <property type="project" value="InterPro"/>
</dbReference>
<sequence>MKILIITRSFVREVSSFVKHAEASAPSLQFSVILPYYHDVLPAEVNILPLYFSHCIRGSFYPLRSLVSQIRTFRPDIVHVFEEYSGLMAFHATLFARLCCRHSKIIVYSAENIPDNIRSVLRLPTKYVMAQADLAAVCSHGVKEVLKQEGFSKNIQVFPLGVDTSTFYKFPYSPLKAELQLDSNFVLGYIGRLLRIKGIFFLLEVLRELPENVHLLLLGSGPEDRHLRYTAVKLGVEKRVHILGEIAYQQLPDYINCMDIGIVPSHTSKRWKEQFGRALVEMMSCELTVLGSDSGSIPEVLGNREYIFRDGDVRQLVTMVQTLMHAPKTRQSIGQRGRQRVQTFYSIEQMYQGFFTMYQQLCKKQGETGLR</sequence>
<dbReference type="Pfam" id="PF00534">
    <property type="entry name" value="Glycos_transf_1"/>
    <property type="match status" value="1"/>
</dbReference>
<dbReference type="InterPro" id="IPR001296">
    <property type="entry name" value="Glyco_trans_1"/>
</dbReference>
<evidence type="ECO:0000259" key="1">
    <source>
        <dbReference type="Pfam" id="PF00534"/>
    </source>
</evidence>
<comment type="caution">
    <text evidence="3">The sequence shown here is derived from an EMBL/GenBank/DDBJ whole genome shotgun (WGS) entry which is preliminary data.</text>
</comment>
<dbReference type="PANTHER" id="PTHR45947">
    <property type="entry name" value="SULFOQUINOVOSYL TRANSFERASE SQD2"/>
    <property type="match status" value="1"/>
</dbReference>
<name>A0A2G6E5X2_9BACT</name>
<accession>A0A2G6E5X2</accession>
<feature type="domain" description="Glycosyl transferase family 1" evidence="1">
    <location>
        <begin position="182"/>
        <end position="340"/>
    </location>
</feature>
<evidence type="ECO:0000313" key="4">
    <source>
        <dbReference type="Proteomes" id="UP000229740"/>
    </source>
</evidence>